<evidence type="ECO:0000259" key="1">
    <source>
        <dbReference type="PROSITE" id="PS50943"/>
    </source>
</evidence>
<accession>A0A7W6EDY4</accession>
<dbReference type="InterPro" id="IPR010982">
    <property type="entry name" value="Lambda_DNA-bd_dom_sf"/>
</dbReference>
<dbReference type="EMBL" id="JACIEK010000001">
    <property type="protein sequence ID" value="MBB3996900.1"/>
    <property type="molecule type" value="Genomic_DNA"/>
</dbReference>
<reference evidence="2 3" key="1">
    <citation type="submission" date="2020-08" db="EMBL/GenBank/DDBJ databases">
        <title>Genomic Encyclopedia of Type Strains, Phase IV (KMG-IV): sequencing the most valuable type-strain genomes for metagenomic binning, comparative biology and taxonomic classification.</title>
        <authorList>
            <person name="Goeker M."/>
        </authorList>
    </citation>
    <scope>NUCLEOTIDE SEQUENCE [LARGE SCALE GENOMIC DNA]</scope>
    <source>
        <strain evidence="2 3">DSM 102238</strain>
    </source>
</reference>
<evidence type="ECO:0000313" key="2">
    <source>
        <dbReference type="EMBL" id="MBB3996900.1"/>
    </source>
</evidence>
<sequence>MSHSLIYTQRVHSATDKTLVDSRGVYTHHGRMKRTHDTDIRAIGQRLIQTRAALGMSQADFARFLDFSTAALSNYETGLRRPNLDQAFVIVRRTGVTLDWIYFGDRSGLPLRLAEKIPNEADEFAERTG</sequence>
<dbReference type="AlphaFoldDB" id="A0A7W6EDY4"/>
<feature type="domain" description="HTH cro/C1-type" evidence="1">
    <location>
        <begin position="47"/>
        <end position="101"/>
    </location>
</feature>
<dbReference type="InterPro" id="IPR001387">
    <property type="entry name" value="Cro/C1-type_HTH"/>
</dbReference>
<dbReference type="SMART" id="SM00530">
    <property type="entry name" value="HTH_XRE"/>
    <property type="match status" value="1"/>
</dbReference>
<comment type="caution">
    <text evidence="2">The sequence shown here is derived from an EMBL/GenBank/DDBJ whole genome shotgun (WGS) entry which is preliminary data.</text>
</comment>
<keyword evidence="2" id="KW-0238">DNA-binding</keyword>
<gene>
    <name evidence="2" type="ORF">GGR04_000721</name>
</gene>
<keyword evidence="3" id="KW-1185">Reference proteome</keyword>
<evidence type="ECO:0000313" key="3">
    <source>
        <dbReference type="Proteomes" id="UP000542776"/>
    </source>
</evidence>
<dbReference type="SUPFAM" id="SSF47413">
    <property type="entry name" value="lambda repressor-like DNA-binding domains"/>
    <property type="match status" value="1"/>
</dbReference>
<name>A0A7W6EDY4_9HYPH</name>
<dbReference type="CDD" id="cd00093">
    <property type="entry name" value="HTH_XRE"/>
    <property type="match status" value="1"/>
</dbReference>
<dbReference type="RefSeq" id="WP_183197919.1">
    <property type="nucleotide sequence ID" value="NZ_JACIEK010000001.1"/>
</dbReference>
<dbReference type="Pfam" id="PF01381">
    <property type="entry name" value="HTH_3"/>
    <property type="match status" value="1"/>
</dbReference>
<dbReference type="GO" id="GO:0003677">
    <property type="term" value="F:DNA binding"/>
    <property type="evidence" value="ECO:0007669"/>
    <property type="project" value="UniProtKB-KW"/>
</dbReference>
<dbReference type="Proteomes" id="UP000542776">
    <property type="component" value="Unassembled WGS sequence"/>
</dbReference>
<protein>
    <submittedName>
        <fullName evidence="2">DNA-binding XRE family transcriptional regulator</fullName>
    </submittedName>
</protein>
<organism evidence="2 3">
    <name type="scientific">Aureimonas pseudogalii</name>
    <dbReference type="NCBI Taxonomy" id="1744844"/>
    <lineage>
        <taxon>Bacteria</taxon>
        <taxon>Pseudomonadati</taxon>
        <taxon>Pseudomonadota</taxon>
        <taxon>Alphaproteobacteria</taxon>
        <taxon>Hyphomicrobiales</taxon>
        <taxon>Aurantimonadaceae</taxon>
        <taxon>Aureimonas</taxon>
    </lineage>
</organism>
<proteinExistence type="predicted"/>
<dbReference type="Gene3D" id="1.10.260.40">
    <property type="entry name" value="lambda repressor-like DNA-binding domains"/>
    <property type="match status" value="1"/>
</dbReference>
<dbReference type="PROSITE" id="PS50943">
    <property type="entry name" value="HTH_CROC1"/>
    <property type="match status" value="1"/>
</dbReference>